<dbReference type="KEGG" id="ctu:CTU_35530"/>
<reference evidence="1 2" key="1">
    <citation type="journal article" date="2010" name="J. Bacteriol.">
        <title>Complete Genome Sequence of Cronobacter turicensis LMG 23827, a foodborne pathogen causing deaths in neonates.</title>
        <authorList>
            <person name="Stephan R."/>
            <person name="Lehner A."/>
            <person name="Tischler P."/>
            <person name="Rattei T."/>
        </authorList>
    </citation>
    <scope>NUCLEOTIDE SEQUENCE [LARGE SCALE GENOMIC DNA]</scope>
    <source>
        <strain evidence="2">DSM 18703 / CCUG 55852 / LMG 23827 / z3032</strain>
    </source>
</reference>
<gene>
    <name evidence="1" type="ordered locus">Ctu_35530</name>
</gene>
<keyword evidence="2" id="KW-1185">Reference proteome</keyword>
<dbReference type="HOGENOM" id="CLU_1853871_0_0_6"/>
<accession>C9Y0F9</accession>
<dbReference type="Proteomes" id="UP000002069">
    <property type="component" value="Chromosome"/>
</dbReference>
<organism evidence="1 2">
    <name type="scientific">Cronobacter turicensis (strain DSM 18703 / CCUG 55852 / LMG 23827 / z3032)</name>
    <dbReference type="NCBI Taxonomy" id="693216"/>
    <lineage>
        <taxon>Bacteria</taxon>
        <taxon>Pseudomonadati</taxon>
        <taxon>Pseudomonadota</taxon>
        <taxon>Gammaproteobacteria</taxon>
        <taxon>Enterobacterales</taxon>
        <taxon>Enterobacteriaceae</taxon>
        <taxon>Cronobacter</taxon>
    </lineage>
</organism>
<dbReference type="EMBL" id="FN543093">
    <property type="protein sequence ID" value="CBA33721.1"/>
    <property type="molecule type" value="Genomic_DNA"/>
</dbReference>
<sequence length="138" mass="16285">MISCQGCERTQPEFRFRSATAHMNMRRLPRVAFIGIKKESIVLYTKYHWHVNRASWPFFLNNQYHRRPIPPTEFLFFYSPSSRKTRPGIPLRIINAILQPEVVFREVIREINIVVAVERELCGGKPRAGRRQHVVGHM</sequence>
<name>C9Y0F9_CROTZ</name>
<reference evidence="2" key="2">
    <citation type="journal article" date="2011" name="J. Bacteriol.">
        <title>Complete genome sequence of Cronobacter turicensis LMG 23827, a food-borne pathogen causing deaths in neonates.</title>
        <authorList>
            <person name="Stephan R."/>
            <person name="Lehner A."/>
            <person name="Tischler P."/>
            <person name="Rattei T."/>
        </authorList>
    </citation>
    <scope>NUCLEOTIDE SEQUENCE [LARGE SCALE GENOMIC DNA]</scope>
    <source>
        <strain evidence="2">DSM 18703 / CCUG 55852 / LMG 23827 / z3032</strain>
    </source>
</reference>
<proteinExistence type="predicted"/>
<protein>
    <submittedName>
        <fullName evidence="1">Uncharacterized protein</fullName>
    </submittedName>
</protein>
<evidence type="ECO:0000313" key="1">
    <source>
        <dbReference type="EMBL" id="CBA33721.1"/>
    </source>
</evidence>
<dbReference type="AlphaFoldDB" id="C9Y0F9"/>
<evidence type="ECO:0000313" key="2">
    <source>
        <dbReference type="Proteomes" id="UP000002069"/>
    </source>
</evidence>